<reference evidence="1 3" key="1">
    <citation type="submission" date="2016-10" db="EMBL/GenBank/DDBJ databases">
        <authorList>
            <person name="de Groot N.N."/>
        </authorList>
    </citation>
    <scope>NUCLEOTIDE SEQUENCE [LARGE SCALE GENOMIC DNA]</scope>
    <source>
        <strain evidence="1 3">WG14</strain>
    </source>
</reference>
<evidence type="ECO:0000313" key="4">
    <source>
        <dbReference type="Proteomes" id="UP000297288"/>
    </source>
</evidence>
<dbReference type="Proteomes" id="UP000297288">
    <property type="component" value="Unassembled WGS sequence"/>
</dbReference>
<dbReference type="OrthoDB" id="9762066at2"/>
<evidence type="ECO:0000313" key="1">
    <source>
        <dbReference type="EMBL" id="SDC34871.1"/>
    </source>
</evidence>
<name>A0A1G6KVS5_9BACT</name>
<protein>
    <submittedName>
        <fullName evidence="2">DUF2804 domain-containing protein</fullName>
    </submittedName>
</protein>
<dbReference type="AlphaFoldDB" id="A0A1G6KVS5"/>
<accession>A0A1G6KVS5</accession>
<organism evidence="1 3">
    <name type="scientific">Geotoga petraea</name>
    <dbReference type="NCBI Taxonomy" id="28234"/>
    <lineage>
        <taxon>Bacteria</taxon>
        <taxon>Thermotogati</taxon>
        <taxon>Thermotogota</taxon>
        <taxon>Thermotogae</taxon>
        <taxon>Petrotogales</taxon>
        <taxon>Petrotogaceae</taxon>
        <taxon>Geotoga</taxon>
    </lineage>
</organism>
<sequence>MTEKEIKKNVNLCDEKGNLNEKSVGWSRSPIFNLNLKKHIFRKKRWNYWAFINDDCLFSVTITDLDYAGMAFIYFYDFNTGYFAEKTITTLFGKDVKISNEVYSDTIFDNDKMKIKMIYENEKTKIEVQTNDFDSKHFKAELTVYQPKDYDTLNVVIPWDKKHFQFTSKQEGLACEGFIRLDDKKHILKKDFSFATLDFGRGVWPYKISWNWANAGGHSEDKRIGLNLGAKWTDNTGMTENAVVIDGNLIKISEEVIFSYDKNDLIKPWKLKTKETDKVDLTFTPVYKRHAQTNFVIIKSNIYQMIGYFSGYIKDEYNNKIYINKLPGCSEEHFAKW</sequence>
<dbReference type="PANTHER" id="PTHR35868:SF3">
    <property type="entry name" value="DUF2804 DOMAIN-CONTAINING PROTEIN"/>
    <property type="match status" value="1"/>
</dbReference>
<keyword evidence="3" id="KW-1185">Reference proteome</keyword>
<dbReference type="Pfam" id="PF10974">
    <property type="entry name" value="DUF2804"/>
    <property type="match status" value="1"/>
</dbReference>
<dbReference type="InterPro" id="IPR021243">
    <property type="entry name" value="DUF2804"/>
</dbReference>
<reference evidence="2 4" key="2">
    <citation type="submission" date="2019-04" db="EMBL/GenBank/DDBJ databases">
        <title>Draft genome sequence data and analysis of a Fermenting Bacterium, Geotoga petraea strain HO-Geo1, isolated from heavy-oil petroleum reservoir in Russia.</title>
        <authorList>
            <person name="Grouzdev D.S."/>
            <person name="Semenova E.M."/>
            <person name="Sokolova D.S."/>
            <person name="Tourova T.P."/>
            <person name="Poltaraus A.B."/>
            <person name="Nazina T.N."/>
        </authorList>
    </citation>
    <scope>NUCLEOTIDE SEQUENCE [LARGE SCALE GENOMIC DNA]</scope>
    <source>
        <strain evidence="2 4">HO-Geo1</strain>
    </source>
</reference>
<evidence type="ECO:0000313" key="2">
    <source>
        <dbReference type="EMBL" id="TGG88749.1"/>
    </source>
</evidence>
<dbReference type="PANTHER" id="PTHR35868">
    <property type="entry name" value="DUF2804 DOMAIN-CONTAINING PROTEIN-RELATED"/>
    <property type="match status" value="1"/>
</dbReference>
<dbReference type="Proteomes" id="UP000199322">
    <property type="component" value="Unassembled WGS sequence"/>
</dbReference>
<dbReference type="EMBL" id="FMYV01000003">
    <property type="protein sequence ID" value="SDC34871.1"/>
    <property type="molecule type" value="Genomic_DNA"/>
</dbReference>
<gene>
    <name evidence="2" type="ORF">E4650_00675</name>
    <name evidence="1" type="ORF">SAMN04488588_0900</name>
</gene>
<evidence type="ECO:0000313" key="3">
    <source>
        <dbReference type="Proteomes" id="UP000199322"/>
    </source>
</evidence>
<proteinExistence type="predicted"/>
<dbReference type="EMBL" id="SRME01000001">
    <property type="protein sequence ID" value="TGG88749.1"/>
    <property type="molecule type" value="Genomic_DNA"/>
</dbReference>
<dbReference type="STRING" id="28234.SAMN04488588_0900"/>
<dbReference type="RefSeq" id="WP_091403160.1">
    <property type="nucleotide sequence ID" value="NZ_FMYV01000003.1"/>
</dbReference>